<dbReference type="EMBL" id="GL988039">
    <property type="protein sequence ID" value="EGS22847.1"/>
    <property type="molecule type" value="Genomic_DNA"/>
</dbReference>
<evidence type="ECO:0000313" key="12">
    <source>
        <dbReference type="Proteomes" id="UP000008066"/>
    </source>
</evidence>
<dbReference type="GO" id="GO:0005634">
    <property type="term" value="C:nucleus"/>
    <property type="evidence" value="ECO:0007669"/>
    <property type="project" value="UniProtKB-SubCell"/>
</dbReference>
<dbReference type="GO" id="GO:0006281">
    <property type="term" value="P:DNA repair"/>
    <property type="evidence" value="ECO:0007669"/>
    <property type="project" value="UniProtKB-UniRule"/>
</dbReference>
<evidence type="ECO:0000259" key="9">
    <source>
        <dbReference type="Pfam" id="PF08743"/>
    </source>
</evidence>
<dbReference type="Proteomes" id="UP000008066">
    <property type="component" value="Unassembled WGS sequence"/>
</dbReference>
<dbReference type="PANTHER" id="PTHR16140">
    <property type="entry name" value="NON-STRUCTURAL MAINTENANCE OF CHROMOSOMES ELEMENT 4"/>
    <property type="match status" value="1"/>
</dbReference>
<evidence type="ECO:0000256" key="7">
    <source>
        <dbReference type="RuleBase" id="RU365071"/>
    </source>
</evidence>
<evidence type="ECO:0000256" key="2">
    <source>
        <dbReference type="ARBA" id="ARBA00008997"/>
    </source>
</evidence>
<evidence type="ECO:0000256" key="1">
    <source>
        <dbReference type="ARBA" id="ARBA00004123"/>
    </source>
</evidence>
<dbReference type="RefSeq" id="XP_006691839.1">
    <property type="nucleotide sequence ID" value="XM_006691776.1"/>
</dbReference>
<dbReference type="GO" id="GO:0030915">
    <property type="term" value="C:Smc5-Smc6 complex"/>
    <property type="evidence" value="ECO:0007669"/>
    <property type="project" value="UniProtKB-UniRule"/>
</dbReference>
<protein>
    <recommendedName>
        <fullName evidence="7">Non-structural maintenance of chromosomes element 4</fullName>
    </recommendedName>
</protein>
<evidence type="ECO:0000256" key="5">
    <source>
        <dbReference type="ARBA" id="ARBA00023204"/>
    </source>
</evidence>
<sequence>MESSSRKRTSTGFDEPSHTRRRTREPSPDAMLLDDDNDFEDYDPDQPMQERRAIQASLRQMQRQLRENPDEYMQADPKSLLQFFDESDRIMKNVKQTSEAAIDSRGLVLAADLSARRIQKLTLGLSSGGVDVDEFVSKVITFMTEGGGIEDDDAPELSSTQRRRRRMPANRGSGDEEDVEFNENDGDMLNWAHLGRYAVMPSIRRPALPGFLLGPLSVEKKARKQGKRGQVLRVDRLEETRPQELKAEDLKKSDKNDLPSICKKIYVQLQASQRTAQDKAQEEINNLPEDATSDDERAAMDRYALRSTGGIDLLREGNVKLEFDENGLPSISKESSSGSTRAKTSTRRQAIMSIDMDTWRDIIETFNIREPMIPHREEESTQGPGARSWYS</sequence>
<feature type="region of interest" description="Disordered" evidence="8">
    <location>
        <begin position="1"/>
        <end position="48"/>
    </location>
</feature>
<feature type="domain" description="Nse4/EID protein Nse3/MAGE-binding" evidence="10">
    <location>
        <begin position="103"/>
        <end position="156"/>
    </location>
</feature>
<evidence type="ECO:0000313" key="11">
    <source>
        <dbReference type="EMBL" id="EGS22847.1"/>
    </source>
</evidence>
<dbReference type="PANTHER" id="PTHR16140:SF0">
    <property type="entry name" value="NON-STRUCTURAL MAINTENANCE OF CHROMOSOMES ELEMENT 4"/>
    <property type="match status" value="1"/>
</dbReference>
<dbReference type="InterPro" id="IPR027786">
    <property type="entry name" value="Nse4/EID"/>
</dbReference>
<keyword evidence="6 7" id="KW-0539">Nucleus</keyword>
<dbReference type="OrthoDB" id="361242at2759"/>
<dbReference type="Pfam" id="PF15412">
    <property type="entry name" value="Nse4-Nse3_bdg"/>
    <property type="match status" value="1"/>
</dbReference>
<keyword evidence="12" id="KW-1185">Reference proteome</keyword>
<organism evidence="12">
    <name type="scientific">Chaetomium thermophilum (strain DSM 1495 / CBS 144.50 / IMI 039719)</name>
    <name type="common">Thermochaetoides thermophila</name>
    <dbReference type="NCBI Taxonomy" id="759272"/>
    <lineage>
        <taxon>Eukaryota</taxon>
        <taxon>Fungi</taxon>
        <taxon>Dikarya</taxon>
        <taxon>Ascomycota</taxon>
        <taxon>Pezizomycotina</taxon>
        <taxon>Sordariomycetes</taxon>
        <taxon>Sordariomycetidae</taxon>
        <taxon>Sordariales</taxon>
        <taxon>Chaetomiaceae</taxon>
        <taxon>Thermochaetoides</taxon>
    </lineage>
</organism>
<dbReference type="AlphaFoldDB" id="G0S1D7"/>
<feature type="region of interest" description="Disordered" evidence="8">
    <location>
        <begin position="327"/>
        <end position="347"/>
    </location>
</feature>
<evidence type="ECO:0000256" key="3">
    <source>
        <dbReference type="ARBA" id="ARBA00022763"/>
    </source>
</evidence>
<dbReference type="InterPro" id="IPR029225">
    <property type="entry name" value="Nse4_Nse3-bd"/>
</dbReference>
<comment type="subunit">
    <text evidence="7">Component of the SMC5-SMC6 complex.</text>
</comment>
<accession>G0S1D7</accession>
<feature type="domain" description="Non-structural maintenance of chromosome element 4 C-terminal" evidence="9">
    <location>
        <begin position="313"/>
        <end position="373"/>
    </location>
</feature>
<dbReference type="eggNOG" id="KOG2866">
    <property type="taxonomic scope" value="Eukaryota"/>
</dbReference>
<keyword evidence="4 7" id="KW-0233">DNA recombination</keyword>
<proteinExistence type="inferred from homology"/>
<feature type="region of interest" description="Disordered" evidence="8">
    <location>
        <begin position="147"/>
        <end position="181"/>
    </location>
</feature>
<evidence type="ECO:0000259" key="10">
    <source>
        <dbReference type="Pfam" id="PF15412"/>
    </source>
</evidence>
<keyword evidence="3 7" id="KW-0227">DNA damage</keyword>
<evidence type="ECO:0000256" key="6">
    <source>
        <dbReference type="ARBA" id="ARBA00023242"/>
    </source>
</evidence>
<dbReference type="InterPro" id="IPR014854">
    <property type="entry name" value="Nse4_C"/>
</dbReference>
<feature type="compositionally biased region" description="Polar residues" evidence="8">
    <location>
        <begin position="332"/>
        <end position="343"/>
    </location>
</feature>
<name>G0S1D7_CHATD</name>
<dbReference type="KEGG" id="cthr:CTHT_0013230"/>
<comment type="function">
    <text evidence="7">Component of the SMC5-SMC6 complex, that promotes sister chromatid alignment after DNA damage and facilitates double-stranded DNA breaks (DSBs) repair via homologous recombination between sister chromatids.</text>
</comment>
<keyword evidence="5 7" id="KW-0234">DNA repair</keyword>
<dbReference type="Pfam" id="PF08743">
    <property type="entry name" value="Nse4_C"/>
    <property type="match status" value="1"/>
</dbReference>
<feature type="compositionally biased region" description="Acidic residues" evidence="8">
    <location>
        <begin position="32"/>
        <end position="44"/>
    </location>
</feature>
<dbReference type="HOGENOM" id="CLU_041037_4_0_1"/>
<dbReference type="GeneID" id="18255361"/>
<dbReference type="OMA" id="FMGINRT"/>
<dbReference type="GO" id="GO:0006310">
    <property type="term" value="P:DNA recombination"/>
    <property type="evidence" value="ECO:0007669"/>
    <property type="project" value="UniProtKB-UniRule"/>
</dbReference>
<dbReference type="STRING" id="759272.G0S1D7"/>
<evidence type="ECO:0000256" key="4">
    <source>
        <dbReference type="ARBA" id="ARBA00023172"/>
    </source>
</evidence>
<evidence type="ECO:0000256" key="8">
    <source>
        <dbReference type="SAM" id="MobiDB-lite"/>
    </source>
</evidence>
<comment type="similarity">
    <text evidence="2 7">Belongs to the NSE4 family.</text>
</comment>
<feature type="region of interest" description="Disordered" evidence="8">
    <location>
        <begin position="371"/>
        <end position="391"/>
    </location>
</feature>
<gene>
    <name evidence="11" type="ORF">CTHT_0013230</name>
</gene>
<reference evidence="11 12" key="1">
    <citation type="journal article" date="2011" name="Cell">
        <title>Insight into structure and assembly of the nuclear pore complex by utilizing the genome of a eukaryotic thermophile.</title>
        <authorList>
            <person name="Amlacher S."/>
            <person name="Sarges P."/>
            <person name="Flemming D."/>
            <person name="van Noort V."/>
            <person name="Kunze R."/>
            <person name="Devos D.P."/>
            <person name="Arumugam M."/>
            <person name="Bork P."/>
            <person name="Hurt E."/>
        </authorList>
    </citation>
    <scope>NUCLEOTIDE SEQUENCE [LARGE SCALE GENOMIC DNA]</scope>
    <source>
        <strain evidence="12">DSM 1495 / CBS 144.50 / IMI 039719</strain>
    </source>
</reference>
<comment type="subcellular location">
    <subcellularLocation>
        <location evidence="1 7">Nucleus</location>
    </subcellularLocation>
</comment>